<accession>A0A9P8CK57</accession>
<feature type="compositionally biased region" description="Polar residues" evidence="1">
    <location>
        <begin position="466"/>
        <end position="477"/>
    </location>
</feature>
<gene>
    <name evidence="2" type="ORF">BJ878DRAFT_489139</name>
</gene>
<feature type="compositionally biased region" description="Low complexity" evidence="1">
    <location>
        <begin position="124"/>
        <end position="139"/>
    </location>
</feature>
<feature type="compositionally biased region" description="Low complexity" evidence="1">
    <location>
        <begin position="489"/>
        <end position="501"/>
    </location>
</feature>
<dbReference type="InterPro" id="IPR013240">
    <property type="entry name" value="DNA-dir_RNA_pol1_su_RPA34"/>
</dbReference>
<organism evidence="2 3">
    <name type="scientific">Calycina marina</name>
    <dbReference type="NCBI Taxonomy" id="1763456"/>
    <lineage>
        <taxon>Eukaryota</taxon>
        <taxon>Fungi</taxon>
        <taxon>Dikarya</taxon>
        <taxon>Ascomycota</taxon>
        <taxon>Pezizomycotina</taxon>
        <taxon>Leotiomycetes</taxon>
        <taxon>Helotiales</taxon>
        <taxon>Pezizellaceae</taxon>
        <taxon>Calycina</taxon>
    </lineage>
</organism>
<dbReference type="PANTHER" id="PTHR28155:SF1">
    <property type="entry name" value="DNA-DIRECTED RNA POLYMERASE I SUBUNIT RPA34.5-DOMAIN-CONTAINING PROTEIN"/>
    <property type="match status" value="1"/>
</dbReference>
<feature type="compositionally biased region" description="Low complexity" evidence="1">
    <location>
        <begin position="370"/>
        <end position="380"/>
    </location>
</feature>
<proteinExistence type="predicted"/>
<feature type="compositionally biased region" description="Polar residues" evidence="1">
    <location>
        <begin position="431"/>
        <end position="459"/>
    </location>
</feature>
<name>A0A9P8CK57_9HELO</name>
<feature type="compositionally biased region" description="Basic and acidic residues" evidence="1">
    <location>
        <begin position="659"/>
        <end position="685"/>
    </location>
</feature>
<dbReference type="Proteomes" id="UP000887226">
    <property type="component" value="Unassembled WGS sequence"/>
</dbReference>
<dbReference type="Gene3D" id="6.20.250.70">
    <property type="match status" value="1"/>
</dbReference>
<dbReference type="Pfam" id="PF08208">
    <property type="entry name" value="RNA_polI_A34"/>
    <property type="match status" value="1"/>
</dbReference>
<feature type="compositionally biased region" description="Low complexity" evidence="1">
    <location>
        <begin position="642"/>
        <end position="658"/>
    </location>
</feature>
<evidence type="ECO:0000313" key="3">
    <source>
        <dbReference type="Proteomes" id="UP000887226"/>
    </source>
</evidence>
<dbReference type="OrthoDB" id="76224at2759"/>
<keyword evidence="2" id="KW-0240">DNA-directed RNA polymerase</keyword>
<dbReference type="InterPro" id="IPR053263">
    <property type="entry name" value="Euk_RPA34_RNAP_subunit"/>
</dbReference>
<feature type="compositionally biased region" description="Acidic residues" evidence="1">
    <location>
        <begin position="42"/>
        <end position="58"/>
    </location>
</feature>
<feature type="compositionally biased region" description="Low complexity" evidence="1">
    <location>
        <begin position="94"/>
        <end position="110"/>
    </location>
</feature>
<evidence type="ECO:0000313" key="2">
    <source>
        <dbReference type="EMBL" id="KAG9248236.1"/>
    </source>
</evidence>
<dbReference type="GO" id="GO:0000428">
    <property type="term" value="C:DNA-directed RNA polymerase complex"/>
    <property type="evidence" value="ECO:0007669"/>
    <property type="project" value="UniProtKB-KW"/>
</dbReference>
<feature type="region of interest" description="Disordered" evidence="1">
    <location>
        <begin position="1"/>
        <end position="149"/>
    </location>
</feature>
<keyword evidence="2" id="KW-0804">Transcription</keyword>
<dbReference type="EMBL" id="MU253753">
    <property type="protein sequence ID" value="KAG9248236.1"/>
    <property type="molecule type" value="Genomic_DNA"/>
</dbReference>
<keyword evidence="3" id="KW-1185">Reference proteome</keyword>
<reference evidence="2" key="1">
    <citation type="journal article" date="2021" name="IMA Fungus">
        <title>Genomic characterization of three marine fungi, including Emericellopsis atlantica sp. nov. with signatures of a generalist lifestyle and marine biomass degradation.</title>
        <authorList>
            <person name="Hagestad O.C."/>
            <person name="Hou L."/>
            <person name="Andersen J.H."/>
            <person name="Hansen E.H."/>
            <person name="Altermark B."/>
            <person name="Li C."/>
            <person name="Kuhnert E."/>
            <person name="Cox R.J."/>
            <person name="Crous P.W."/>
            <person name="Spatafora J.W."/>
            <person name="Lail K."/>
            <person name="Amirebrahimi M."/>
            <person name="Lipzen A."/>
            <person name="Pangilinan J."/>
            <person name="Andreopoulos W."/>
            <person name="Hayes R.D."/>
            <person name="Ng V."/>
            <person name="Grigoriev I.V."/>
            <person name="Jackson S.A."/>
            <person name="Sutton T.D.S."/>
            <person name="Dobson A.D.W."/>
            <person name="Rama T."/>
        </authorList>
    </citation>
    <scope>NUCLEOTIDE SEQUENCE</scope>
    <source>
        <strain evidence="2">TRa3180A</strain>
    </source>
</reference>
<dbReference type="GO" id="GO:0006360">
    <property type="term" value="P:transcription by RNA polymerase I"/>
    <property type="evidence" value="ECO:0007669"/>
    <property type="project" value="InterPro"/>
</dbReference>
<feature type="region of interest" description="Disordered" evidence="1">
    <location>
        <begin position="621"/>
        <end position="685"/>
    </location>
</feature>
<feature type="region of interest" description="Disordered" evidence="1">
    <location>
        <begin position="305"/>
        <end position="565"/>
    </location>
</feature>
<protein>
    <submittedName>
        <fullName evidence="2">DNA-directed RNA polymerase I subunit RPA34.5-domain-containing protein</fullName>
    </submittedName>
</protein>
<comment type="caution">
    <text evidence="2">The sequence shown here is derived from an EMBL/GenBank/DDBJ whole genome shotgun (WGS) entry which is preliminary data.</text>
</comment>
<evidence type="ECO:0000256" key="1">
    <source>
        <dbReference type="SAM" id="MobiDB-lite"/>
    </source>
</evidence>
<dbReference type="AlphaFoldDB" id="A0A9P8CK57"/>
<dbReference type="PANTHER" id="PTHR28155">
    <property type="entry name" value="ACR243WP"/>
    <property type="match status" value="1"/>
</dbReference>
<sequence>MSSLKAFAKEAKKNAAVLPQKNQPLRKDIIPSAFSSERMQDSSEEEEESAEDSSSDDEPVPKKQMTPLPKANGRAARPKATAPQESSSDDSDLDTGSSDSDAPAQSPAGATTSNAKVARPKQPASESSVSSSGSDSSSESSDESEAEGSVAITASATMAPTVFKPIRLAPKDPKIVTFTQPDDFIPPTGFKLQSISDNAKASDLLHKSNLKGKQMWYITAPASVSKEAIETMVWPRDVREKAVIKFNGIEYAFVEGTAEAKASTQFMVPDSSRDGYRPIFKSVDNILHLQQKVELLTTAAQSTLATVPAKKPVRQQPKGLKMRYKPSGSGDSEAGKIGSSSEDESPAAPVRFQKRVSVSPEPSNEKSGSSEDSASSSDSGSDSDVEMNDATAPVAKPITPKPTPLAKKSAAILPPTAGALKRKHAVETPKKISSSSKEFTNTPVLNNVKNITKPQNQQADKALASIETNTKVGSSIPSPKRLKPNNHASSPSSTPWMLSSTATHPTGRSPVPLPPKSTAHLGSSRPRSILKHSSSNLKGAAKQSPMPPPASTARPNVQLSPIPAPAVRFSPIPPPSSLLASNAKSKSNAFLPSIVRKATPAVPITLTASSSSVLPKKKTVNQAPAPALSGTPILPPQSLLRTMSSQSSVTSSITAPSSGRDKGKEGTSKVAEERTARKALENMRK</sequence>